<dbReference type="KEGG" id="sri:SELR_19850"/>
<evidence type="ECO:0000313" key="2">
    <source>
        <dbReference type="Proteomes" id="UP000007887"/>
    </source>
</evidence>
<dbReference type="HOGENOM" id="CLU_3011784_0_0_9"/>
<name>I0GSF6_SELRL</name>
<dbReference type="AlphaFoldDB" id="I0GSF6"/>
<sequence length="56" mass="6720">MELADASMFTVSHDFPAPPRRVAILRRLQRERRNVPERTWTDNRAAEFAIRREIRI</sequence>
<protein>
    <submittedName>
        <fullName evidence="1">Uncharacterized protein</fullName>
    </submittedName>
</protein>
<proteinExistence type="predicted"/>
<dbReference type="Proteomes" id="UP000007887">
    <property type="component" value="Chromosome"/>
</dbReference>
<evidence type="ECO:0000313" key="1">
    <source>
        <dbReference type="EMBL" id="BAL83693.1"/>
    </source>
</evidence>
<accession>I0GSF6</accession>
<gene>
    <name evidence="1" type="ordered locus">SELR_19850</name>
</gene>
<organism evidence="1 2">
    <name type="scientific">Selenomonas ruminantium subsp. lactilytica (strain NBRC 103574 / TAM6421)</name>
    <dbReference type="NCBI Taxonomy" id="927704"/>
    <lineage>
        <taxon>Bacteria</taxon>
        <taxon>Bacillati</taxon>
        <taxon>Bacillota</taxon>
        <taxon>Negativicutes</taxon>
        <taxon>Selenomonadales</taxon>
        <taxon>Selenomonadaceae</taxon>
        <taxon>Selenomonas</taxon>
    </lineage>
</organism>
<reference evidence="1 2" key="1">
    <citation type="submission" date="2011-10" db="EMBL/GenBank/DDBJ databases">
        <title>Whole genome sequence of Selenomonas ruminantium subsp. lactilytica TAM6421.</title>
        <authorList>
            <person name="Oguchi A."/>
            <person name="Ankai A."/>
            <person name="Kaneko J."/>
            <person name="Yamada-Narita S."/>
            <person name="Fukui S."/>
            <person name="Takahashi M."/>
            <person name="Onodera T."/>
            <person name="Kojima S."/>
            <person name="Fushimi T."/>
            <person name="Abe N."/>
            <person name="Kamio Y."/>
            <person name="Yamazaki S."/>
            <person name="Fujita N."/>
        </authorList>
    </citation>
    <scope>NUCLEOTIDE SEQUENCE [LARGE SCALE GENOMIC DNA]</scope>
    <source>
        <strain evidence="2">NBRC 103574 / TAM6421</strain>
    </source>
</reference>
<dbReference type="PATRIC" id="fig|927704.6.peg.2059"/>
<dbReference type="EMBL" id="AP012292">
    <property type="protein sequence ID" value="BAL83693.1"/>
    <property type="molecule type" value="Genomic_DNA"/>
</dbReference>